<dbReference type="EMBL" id="NVWI01000001">
    <property type="protein sequence ID" value="PCJ43337.1"/>
    <property type="molecule type" value="Genomic_DNA"/>
</dbReference>
<gene>
    <name evidence="2" type="ORF">COA71_00215</name>
</gene>
<evidence type="ECO:0000256" key="1">
    <source>
        <dbReference type="SAM" id="MobiDB-lite"/>
    </source>
</evidence>
<feature type="compositionally biased region" description="Low complexity" evidence="1">
    <location>
        <begin position="13"/>
        <end position="39"/>
    </location>
</feature>
<accession>A0A2A5CHH5</accession>
<evidence type="ECO:0000313" key="3">
    <source>
        <dbReference type="Proteomes" id="UP000228987"/>
    </source>
</evidence>
<comment type="caution">
    <text evidence="2">The sequence shown here is derived from an EMBL/GenBank/DDBJ whole genome shotgun (WGS) entry which is preliminary data.</text>
</comment>
<protein>
    <submittedName>
        <fullName evidence="2">Uncharacterized protein</fullName>
    </submittedName>
</protein>
<name>A0A2A5CHH5_9GAMM</name>
<organism evidence="2 3">
    <name type="scientific">SAR86 cluster bacterium</name>
    <dbReference type="NCBI Taxonomy" id="2030880"/>
    <lineage>
        <taxon>Bacteria</taxon>
        <taxon>Pseudomonadati</taxon>
        <taxon>Pseudomonadota</taxon>
        <taxon>Gammaproteobacteria</taxon>
        <taxon>SAR86 cluster</taxon>
    </lineage>
</organism>
<feature type="region of interest" description="Disordered" evidence="1">
    <location>
        <begin position="1"/>
        <end position="46"/>
    </location>
</feature>
<evidence type="ECO:0000313" key="2">
    <source>
        <dbReference type="EMBL" id="PCJ43337.1"/>
    </source>
</evidence>
<dbReference type="Proteomes" id="UP000228987">
    <property type="component" value="Unassembled WGS sequence"/>
</dbReference>
<dbReference type="Pfam" id="PF12101">
    <property type="entry name" value="DUF3577"/>
    <property type="match status" value="1"/>
</dbReference>
<dbReference type="InterPro" id="IPR021960">
    <property type="entry name" value="DUF3577"/>
</dbReference>
<sequence>MSTSTKANDSKKTTGSAAKKSATAKKPNSSVANSSAPAKRSSTSAEETRYFNEFGSGLAYVNSISEFVDSGKTRTHLHMSVIQGPENNVHYEYHRLLVVSEYPYDAIMKHREAIEAKGVKVLIRFKMVNPRVEKFIKRSGEDAGELGTCIGGILTRILTMKVDGELVFEDKRTFEHSNAKNQTESDSSFDDDIPF</sequence>
<dbReference type="AlphaFoldDB" id="A0A2A5CHH5"/>
<proteinExistence type="predicted"/>
<reference evidence="3" key="1">
    <citation type="submission" date="2017-08" db="EMBL/GenBank/DDBJ databases">
        <title>A dynamic microbial community with high functional redundancy inhabits the cold, oxic subseafloor aquifer.</title>
        <authorList>
            <person name="Tully B.J."/>
            <person name="Wheat C.G."/>
            <person name="Glazer B.T."/>
            <person name="Huber J.A."/>
        </authorList>
    </citation>
    <scope>NUCLEOTIDE SEQUENCE [LARGE SCALE GENOMIC DNA]</scope>
</reference>